<dbReference type="KEGG" id="snn:EWH46_00560"/>
<keyword evidence="9" id="KW-1185">Reference proteome</keyword>
<dbReference type="SMART" id="SM00387">
    <property type="entry name" value="HATPase_c"/>
    <property type="match status" value="1"/>
</dbReference>
<dbReference type="PROSITE" id="PS50109">
    <property type="entry name" value="HIS_KIN"/>
    <property type="match status" value="1"/>
</dbReference>
<dbReference type="InterPro" id="IPR050482">
    <property type="entry name" value="Sensor_HK_TwoCompSys"/>
</dbReference>
<evidence type="ECO:0000313" key="7">
    <source>
        <dbReference type="EMBL" id="QEM99405.1"/>
    </source>
</evidence>
<dbReference type="Gene3D" id="1.20.5.1930">
    <property type="match status" value="1"/>
</dbReference>
<dbReference type="InterPro" id="IPR003594">
    <property type="entry name" value="HATPase_dom"/>
</dbReference>
<dbReference type="EMBL" id="CP035708">
    <property type="protein sequence ID" value="QEM99405.1"/>
    <property type="molecule type" value="Genomic_DNA"/>
</dbReference>
<dbReference type="OrthoDB" id="9782588at2"/>
<dbReference type="Proteomes" id="UP000323522">
    <property type="component" value="Chromosome"/>
</dbReference>
<reference evidence="7 8" key="1">
    <citation type="submission" date="2019-02" db="EMBL/GenBank/DDBJ databases">
        <title>Complete Genome Sequence and Methylome Analysis of Sphaerotilus natans subsp. sulfidivorans D-507.</title>
        <authorList>
            <person name="Fomenkov A."/>
            <person name="Gridneva E."/>
            <person name="Smolyakov D."/>
            <person name="Dubinina G."/>
            <person name="Vincze T."/>
            <person name="Grabovich M."/>
            <person name="Roberts R.J."/>
        </authorList>
    </citation>
    <scope>NUCLEOTIDE SEQUENCE [LARGE SCALE GENOMIC DNA]</scope>
    <source>
        <strain evidence="7 8">D-507</strain>
    </source>
</reference>
<dbReference type="PANTHER" id="PTHR24421">
    <property type="entry name" value="NITRATE/NITRITE SENSOR PROTEIN NARX-RELATED"/>
    <property type="match status" value="1"/>
</dbReference>
<keyword evidence="2 7" id="KW-0418">Kinase</keyword>
<evidence type="ECO:0000256" key="1">
    <source>
        <dbReference type="ARBA" id="ARBA00022679"/>
    </source>
</evidence>
<keyword evidence="4" id="KW-1133">Transmembrane helix</keyword>
<protein>
    <submittedName>
        <fullName evidence="6 7">Histidine kinase</fullName>
    </submittedName>
</protein>
<dbReference type="InterPro" id="IPR011712">
    <property type="entry name" value="Sig_transdc_His_kin_sub3_dim/P"/>
</dbReference>
<evidence type="ECO:0000256" key="4">
    <source>
        <dbReference type="SAM" id="Phobius"/>
    </source>
</evidence>
<gene>
    <name evidence="6" type="ORF">ABIC99_002569</name>
    <name evidence="7" type="ORF">EWH46_00560</name>
</gene>
<dbReference type="Pfam" id="PF02518">
    <property type="entry name" value="HATPase_c"/>
    <property type="match status" value="1"/>
</dbReference>
<reference evidence="6 9" key="2">
    <citation type="submission" date="2024-06" db="EMBL/GenBank/DDBJ databases">
        <title>Genomic Encyclopedia of Type Strains, Phase IV (KMG-IV): sequencing the most valuable type-strain genomes for metagenomic binning, comparative biology and taxonomic classification.</title>
        <authorList>
            <person name="Goeker M."/>
        </authorList>
    </citation>
    <scope>NUCLEOTIDE SEQUENCE [LARGE SCALE GENOMIC DNA]</scope>
    <source>
        <strain evidence="6 9">D-501</strain>
    </source>
</reference>
<keyword evidence="1" id="KW-0808">Transferase</keyword>
<feature type="transmembrane region" description="Helical" evidence="4">
    <location>
        <begin position="195"/>
        <end position="216"/>
    </location>
</feature>
<dbReference type="InterPro" id="IPR005467">
    <property type="entry name" value="His_kinase_dom"/>
</dbReference>
<dbReference type="Proteomes" id="UP001549111">
    <property type="component" value="Unassembled WGS sequence"/>
</dbReference>
<dbReference type="GO" id="GO:0016020">
    <property type="term" value="C:membrane"/>
    <property type="evidence" value="ECO:0007669"/>
    <property type="project" value="InterPro"/>
</dbReference>
<evidence type="ECO:0000256" key="3">
    <source>
        <dbReference type="ARBA" id="ARBA00023012"/>
    </source>
</evidence>
<organism evidence="7 8">
    <name type="scientific">Sphaerotilus sulfidivorans</name>
    <dbReference type="NCBI Taxonomy" id="639200"/>
    <lineage>
        <taxon>Bacteria</taxon>
        <taxon>Pseudomonadati</taxon>
        <taxon>Pseudomonadota</taxon>
        <taxon>Betaproteobacteria</taxon>
        <taxon>Burkholderiales</taxon>
        <taxon>Sphaerotilaceae</taxon>
        <taxon>Sphaerotilus</taxon>
    </lineage>
</organism>
<dbReference type="AlphaFoldDB" id="A0A5C1PXS6"/>
<dbReference type="InterPro" id="IPR007891">
    <property type="entry name" value="CHASE3"/>
</dbReference>
<evidence type="ECO:0000313" key="9">
    <source>
        <dbReference type="Proteomes" id="UP001549111"/>
    </source>
</evidence>
<dbReference type="InterPro" id="IPR036890">
    <property type="entry name" value="HATPase_C_sf"/>
</dbReference>
<evidence type="ECO:0000259" key="5">
    <source>
        <dbReference type="PROSITE" id="PS50109"/>
    </source>
</evidence>
<dbReference type="SUPFAM" id="SSF55874">
    <property type="entry name" value="ATPase domain of HSP90 chaperone/DNA topoisomerase II/histidine kinase"/>
    <property type="match status" value="1"/>
</dbReference>
<feature type="domain" description="Histidine kinase" evidence="5">
    <location>
        <begin position="268"/>
        <end position="463"/>
    </location>
</feature>
<dbReference type="CDD" id="cd16917">
    <property type="entry name" value="HATPase_UhpB-NarQ-NarX-like"/>
    <property type="match status" value="1"/>
</dbReference>
<dbReference type="GO" id="GO:0000155">
    <property type="term" value="F:phosphorelay sensor kinase activity"/>
    <property type="evidence" value="ECO:0007669"/>
    <property type="project" value="InterPro"/>
</dbReference>
<name>A0A5C1PXS6_9BURK</name>
<dbReference type="CDD" id="cd19410">
    <property type="entry name" value="HK9-like_sensor"/>
    <property type="match status" value="1"/>
</dbReference>
<dbReference type="Pfam" id="PF07730">
    <property type="entry name" value="HisKA_3"/>
    <property type="match status" value="1"/>
</dbReference>
<evidence type="ECO:0000256" key="2">
    <source>
        <dbReference type="ARBA" id="ARBA00022777"/>
    </source>
</evidence>
<sequence>MSMRLRDRPVAVLTWLRDRGLVMPLAALVAALMLFVSEGGYQRTRGSLDAAIEAAQARLTLHRLLGLVTQAESAKRGYLLSSRREYLQPYIEAVRDIESQIAVLQQRMGSSGMHGDPALSAIEQELIERLRMKMDEMSEVLLRFDRQDVRGAMDLVLTDIGLRNMEQIRALADQLIEHSNQRIAARTAEMYDAMLFLRLGILALVIASLLALGLYVRQSRAMAAQRAEQQRVVQAERDLLEIEVRRRTADLLDLSWHLQHAREDERSRLARELHDELGALLTAAKLDAARIRPKLADAPPEVHERLKHLTQTLNSGIALKRRIIEDLRPSSLSNLGLLPALEILGSEFAERSGLAVHMKLTPGIGLDAGAQLTAYRMVQEALTNIAKYAQAGTVEIGLALDGPMALLTVQDDGIGFDAAQASGRSAHGLTGMRYRVESEGGMFEIDAAPGRGTRLSAWLPRRDPA</sequence>
<dbReference type="Pfam" id="PF05227">
    <property type="entry name" value="CHASE3"/>
    <property type="match status" value="1"/>
</dbReference>
<proteinExistence type="predicted"/>
<keyword evidence="3" id="KW-0902">Two-component regulatory system</keyword>
<dbReference type="EMBL" id="JBEPLS010000009">
    <property type="protein sequence ID" value="MET3604748.1"/>
    <property type="molecule type" value="Genomic_DNA"/>
</dbReference>
<feature type="transmembrane region" description="Helical" evidence="4">
    <location>
        <begin position="20"/>
        <end position="37"/>
    </location>
</feature>
<evidence type="ECO:0000313" key="6">
    <source>
        <dbReference type="EMBL" id="MET3604748.1"/>
    </source>
</evidence>
<keyword evidence="4" id="KW-0812">Transmembrane</keyword>
<dbReference type="Gene3D" id="3.30.565.10">
    <property type="entry name" value="Histidine kinase-like ATPase, C-terminal domain"/>
    <property type="match status" value="1"/>
</dbReference>
<evidence type="ECO:0000313" key="8">
    <source>
        <dbReference type="Proteomes" id="UP000323522"/>
    </source>
</evidence>
<keyword evidence="4" id="KW-0472">Membrane</keyword>
<dbReference type="GO" id="GO:0046983">
    <property type="term" value="F:protein dimerization activity"/>
    <property type="evidence" value="ECO:0007669"/>
    <property type="project" value="InterPro"/>
</dbReference>
<accession>A0A5C1PXS6</accession>